<dbReference type="InParanoid" id="A0A5J5FCD1"/>
<protein>
    <submittedName>
        <fullName evidence="3">Uncharacterized protein</fullName>
    </submittedName>
</protein>
<evidence type="ECO:0000256" key="2">
    <source>
        <dbReference type="SAM" id="Phobius"/>
    </source>
</evidence>
<keyword evidence="2" id="KW-1133">Transmembrane helix</keyword>
<feature type="transmembrane region" description="Helical" evidence="2">
    <location>
        <begin position="220"/>
        <end position="243"/>
    </location>
</feature>
<name>A0A5J5FCD1_9PEZI</name>
<keyword evidence="4" id="KW-1185">Reference proteome</keyword>
<reference evidence="3 4" key="1">
    <citation type="submission" date="2019-09" db="EMBL/GenBank/DDBJ databases">
        <title>Draft genome of the ectomycorrhizal ascomycete Sphaerosporella brunnea.</title>
        <authorList>
            <consortium name="DOE Joint Genome Institute"/>
            <person name="Benucci G.M."/>
            <person name="Marozzi G."/>
            <person name="Antonielli L."/>
            <person name="Sanchez S."/>
            <person name="Marco P."/>
            <person name="Wang X."/>
            <person name="Falini L.B."/>
            <person name="Barry K."/>
            <person name="Haridas S."/>
            <person name="Lipzen A."/>
            <person name="Labutti K."/>
            <person name="Grigoriev I.V."/>
            <person name="Murat C."/>
            <person name="Martin F."/>
            <person name="Albertini E."/>
            <person name="Donnini D."/>
            <person name="Bonito G."/>
        </authorList>
    </citation>
    <scope>NUCLEOTIDE SEQUENCE [LARGE SCALE GENOMIC DNA]</scope>
    <source>
        <strain evidence="3 4">Sb_GMNB300</strain>
    </source>
</reference>
<dbReference type="EMBL" id="VXIS01000001">
    <property type="protein sequence ID" value="KAA8915037.1"/>
    <property type="molecule type" value="Genomic_DNA"/>
</dbReference>
<sequence>MQTHAHPQHQRGPQPGTEVDSWIEIPSSPDESDADAEIITCGLRIRRPAARRPAPTRNLAETVFLENPMVLSIESVNSGGSSSSSEEEEEEEAGEAEEEKEEEEEDVAGYLADMPLSSSGFTTSSESSDEDADDEGETVFESPPSLLTHKARLEQEHDAALRASLSTLLSCAAAAGRARRPPVEGLRVVQSVSPPASSEGSTGRKKKREKERERERREKVVNRTLVTLAVTAGAVVVLSVLSFSAGYLMRRFEAPAVVEEARRVRVRVA</sequence>
<accession>A0A5J5FCD1</accession>
<dbReference type="Proteomes" id="UP000326924">
    <property type="component" value="Unassembled WGS sequence"/>
</dbReference>
<organism evidence="3 4">
    <name type="scientific">Sphaerosporella brunnea</name>
    <dbReference type="NCBI Taxonomy" id="1250544"/>
    <lineage>
        <taxon>Eukaryota</taxon>
        <taxon>Fungi</taxon>
        <taxon>Dikarya</taxon>
        <taxon>Ascomycota</taxon>
        <taxon>Pezizomycotina</taxon>
        <taxon>Pezizomycetes</taxon>
        <taxon>Pezizales</taxon>
        <taxon>Pyronemataceae</taxon>
        <taxon>Sphaerosporella</taxon>
    </lineage>
</organism>
<comment type="caution">
    <text evidence="3">The sequence shown here is derived from an EMBL/GenBank/DDBJ whole genome shotgun (WGS) entry which is preliminary data.</text>
</comment>
<feature type="compositionally biased region" description="Low complexity" evidence="1">
    <location>
        <begin position="117"/>
        <end position="126"/>
    </location>
</feature>
<proteinExistence type="predicted"/>
<feature type="compositionally biased region" description="Acidic residues" evidence="1">
    <location>
        <begin position="127"/>
        <end position="138"/>
    </location>
</feature>
<evidence type="ECO:0000313" key="3">
    <source>
        <dbReference type="EMBL" id="KAA8915037.1"/>
    </source>
</evidence>
<feature type="compositionally biased region" description="Polar residues" evidence="1">
    <location>
        <begin position="190"/>
        <end position="201"/>
    </location>
</feature>
<feature type="region of interest" description="Disordered" evidence="1">
    <location>
        <begin position="1"/>
        <end position="144"/>
    </location>
</feature>
<evidence type="ECO:0000313" key="4">
    <source>
        <dbReference type="Proteomes" id="UP000326924"/>
    </source>
</evidence>
<feature type="compositionally biased region" description="Acidic residues" evidence="1">
    <location>
        <begin position="85"/>
        <end position="107"/>
    </location>
</feature>
<keyword evidence="2" id="KW-0472">Membrane</keyword>
<evidence type="ECO:0000256" key="1">
    <source>
        <dbReference type="SAM" id="MobiDB-lite"/>
    </source>
</evidence>
<dbReference type="AlphaFoldDB" id="A0A5J5FCD1"/>
<keyword evidence="2" id="KW-0812">Transmembrane</keyword>
<feature type="region of interest" description="Disordered" evidence="1">
    <location>
        <begin position="180"/>
        <end position="217"/>
    </location>
</feature>
<gene>
    <name evidence="3" type="ORF">FN846DRAFT_924599</name>
</gene>